<dbReference type="Pfam" id="PF01302">
    <property type="entry name" value="CAP_GLY"/>
    <property type="match status" value="1"/>
</dbReference>
<evidence type="ECO:0000313" key="5">
    <source>
        <dbReference type="EMBL" id="OCK78795.1"/>
    </source>
</evidence>
<dbReference type="PANTHER" id="PTHR45973">
    <property type="entry name" value="PROTEIN PHOSPHATASE 1 REGULATORY SUBUNIT SDS22-RELATED"/>
    <property type="match status" value="1"/>
</dbReference>
<dbReference type="SUPFAM" id="SSF74924">
    <property type="entry name" value="Cap-Gly domain"/>
    <property type="match status" value="1"/>
</dbReference>
<keyword evidence="1" id="KW-0433">Leucine-rich repeat</keyword>
<name>A0A8E2E7P2_9PEZI</name>
<reference evidence="5 6" key="1">
    <citation type="journal article" date="2016" name="Nat. Commun.">
        <title>Ectomycorrhizal ecology is imprinted in the genome of the dominant symbiotic fungus Cenococcum geophilum.</title>
        <authorList>
            <consortium name="DOE Joint Genome Institute"/>
            <person name="Peter M."/>
            <person name="Kohler A."/>
            <person name="Ohm R.A."/>
            <person name="Kuo A."/>
            <person name="Krutzmann J."/>
            <person name="Morin E."/>
            <person name="Arend M."/>
            <person name="Barry K.W."/>
            <person name="Binder M."/>
            <person name="Choi C."/>
            <person name="Clum A."/>
            <person name="Copeland A."/>
            <person name="Grisel N."/>
            <person name="Haridas S."/>
            <person name="Kipfer T."/>
            <person name="LaButti K."/>
            <person name="Lindquist E."/>
            <person name="Lipzen A."/>
            <person name="Maire R."/>
            <person name="Meier B."/>
            <person name="Mihaltcheva S."/>
            <person name="Molinier V."/>
            <person name="Murat C."/>
            <person name="Poggeler S."/>
            <person name="Quandt C.A."/>
            <person name="Sperisen C."/>
            <person name="Tritt A."/>
            <person name="Tisserant E."/>
            <person name="Crous P.W."/>
            <person name="Henrissat B."/>
            <person name="Nehls U."/>
            <person name="Egli S."/>
            <person name="Spatafora J.W."/>
            <person name="Grigoriev I.V."/>
            <person name="Martin F.M."/>
        </authorList>
    </citation>
    <scope>NUCLEOTIDE SEQUENCE [LARGE SCALE GENOMIC DNA]</scope>
    <source>
        <strain evidence="5 6">CBS 459.81</strain>
    </source>
</reference>
<dbReference type="PANTHER" id="PTHR45973:SF35">
    <property type="entry name" value="LEUCINE-RICH REPEAT-CONTAINING PROTEIN 43"/>
    <property type="match status" value="1"/>
</dbReference>
<keyword evidence="6" id="KW-1185">Reference proteome</keyword>
<dbReference type="EMBL" id="KV745040">
    <property type="protein sequence ID" value="OCK78795.1"/>
    <property type="molecule type" value="Genomic_DNA"/>
</dbReference>
<dbReference type="Gene3D" id="2.30.30.190">
    <property type="entry name" value="CAP Gly-rich-like domain"/>
    <property type="match status" value="1"/>
</dbReference>
<feature type="compositionally biased region" description="Acidic residues" evidence="3">
    <location>
        <begin position="555"/>
        <end position="568"/>
    </location>
</feature>
<organism evidence="5 6">
    <name type="scientific">Lepidopterella palustris CBS 459.81</name>
    <dbReference type="NCBI Taxonomy" id="1314670"/>
    <lineage>
        <taxon>Eukaryota</taxon>
        <taxon>Fungi</taxon>
        <taxon>Dikarya</taxon>
        <taxon>Ascomycota</taxon>
        <taxon>Pezizomycotina</taxon>
        <taxon>Dothideomycetes</taxon>
        <taxon>Pleosporomycetidae</taxon>
        <taxon>Mytilinidiales</taxon>
        <taxon>Argynnaceae</taxon>
        <taxon>Lepidopterella</taxon>
    </lineage>
</organism>
<evidence type="ECO:0000256" key="1">
    <source>
        <dbReference type="ARBA" id="ARBA00022614"/>
    </source>
</evidence>
<proteinExistence type="predicted"/>
<feature type="region of interest" description="Disordered" evidence="3">
    <location>
        <begin position="552"/>
        <end position="577"/>
    </location>
</feature>
<dbReference type="Proteomes" id="UP000250266">
    <property type="component" value="Unassembled WGS sequence"/>
</dbReference>
<evidence type="ECO:0000256" key="3">
    <source>
        <dbReference type="SAM" id="MobiDB-lite"/>
    </source>
</evidence>
<dbReference type="InterPro" id="IPR001611">
    <property type="entry name" value="Leu-rich_rpt"/>
</dbReference>
<feature type="domain" description="CAP-Gly" evidence="4">
    <location>
        <begin position="24"/>
        <end position="70"/>
    </location>
</feature>
<gene>
    <name evidence="5" type="ORF">K432DRAFT_427027</name>
</gene>
<dbReference type="PROSITE" id="PS50245">
    <property type="entry name" value="CAP_GLY_2"/>
    <property type="match status" value="1"/>
</dbReference>
<dbReference type="InterPro" id="IPR050576">
    <property type="entry name" value="Cilia_flagella_integrity"/>
</dbReference>
<dbReference type="InterPro" id="IPR036859">
    <property type="entry name" value="CAP-Gly_dom_sf"/>
</dbReference>
<accession>A0A8E2E7P2</accession>
<dbReference type="SMART" id="SM01052">
    <property type="entry name" value="CAP_GLY"/>
    <property type="match status" value="1"/>
</dbReference>
<evidence type="ECO:0000313" key="6">
    <source>
        <dbReference type="Proteomes" id="UP000250266"/>
    </source>
</evidence>
<evidence type="ECO:0000256" key="2">
    <source>
        <dbReference type="ARBA" id="ARBA00022737"/>
    </source>
</evidence>
<dbReference type="PROSITE" id="PS51450">
    <property type="entry name" value="LRR"/>
    <property type="match status" value="2"/>
</dbReference>
<dbReference type="InterPro" id="IPR032675">
    <property type="entry name" value="LRR_dom_sf"/>
</dbReference>
<keyword evidence="2" id="KW-0677">Repeat</keyword>
<dbReference type="SUPFAM" id="SSF52058">
    <property type="entry name" value="L domain-like"/>
    <property type="match status" value="1"/>
</dbReference>
<dbReference type="OrthoDB" id="5273213at2759"/>
<dbReference type="InterPro" id="IPR000938">
    <property type="entry name" value="CAP-Gly_domain"/>
</dbReference>
<dbReference type="Gene3D" id="3.80.10.10">
    <property type="entry name" value="Ribonuclease Inhibitor"/>
    <property type="match status" value="3"/>
</dbReference>
<sequence length="607" mass="67071">MAAQFYNGKRLSFDGQLCTVRYYGAVKGTKGEWLGVEWDDPERGKHSGENGGIRYFECLSKSSTAGSFVRPTRQADAPRTFVEALRAKYASDPFEDPHVQIVYVSTKDEKNPLMRKDKPIRISGKEVEEVGFDKIRKQLADLQELRIVILDGMRMSRPIATLKERQGSAVDTAWPENLTDIKETCPNIVELDLSRNLFEEWREIASICEQLEKLKSLRVDGNRFRDISLTDAEKARCVSAFANIKTLKLEDTLLSWQGITSLTPLFHDLTQLILSSNTLTYLPTTSPLRPTTLTSLSLEDNLLTSISSISPLTTLPHLHRLIIKHNTISTLTAPGSPLPVFSPSLTEVDLSYNEIASWDFIQGLEGVFPGLAALRIAHNPLYHSLQAADGRSLSPEDGYMLTIGRLGQLKSLNYSPITPKERLNSESYYLSHIALALTHTPLDLASQILASHPRYAFLCAEYGEPVITRSTSTIPPNSLAARLIKFTLHLGPSAQAAVKPGTPTSFVKEIPMGFSMYSVLGLVGKKVGLPPMKLRLVWETGDWVGVGKAVGGGEEAWDSESSVDDWEGGGEKEGGERVPREVEMVAGTRLVGTWIDGMEATVRVELK</sequence>
<protein>
    <submittedName>
        <fullName evidence="5">RNI-like protein</fullName>
    </submittedName>
</protein>
<dbReference type="AlphaFoldDB" id="A0A8E2E7P2"/>
<evidence type="ECO:0000259" key="4">
    <source>
        <dbReference type="PROSITE" id="PS50245"/>
    </source>
</evidence>